<dbReference type="InterPro" id="IPR011257">
    <property type="entry name" value="DNA_glycosylase"/>
</dbReference>
<sequence length="284" mass="32925">MEKIEIKPVDLELTLYPSFTLSLFDRSNETYVKVAGMKKGCRMRVDGRFLLTECEEALYWSGAWFMDILDSEETGLPWLVDLLRAQYPNLGLSVDPQDPLHIMIPIFLSQSTNYHGNVIKWSRKIWEMTDDPFEAAEIAPRVAGSYQLRRLRESFPCIASAMSEDIWTTRRGILRCKYCGPKVADAFLLFGIADTTSVPVDRHFISMVRKLDLWDFELPKRSMCVKYECRDCPANECVRRLASRSLGRLAGWAQTVFYLHEKLYCSKKLCRECLLRSECVMRLD</sequence>
<reference evidence="1 2" key="1">
    <citation type="submission" date="2018-10" db="EMBL/GenBank/DDBJ databases">
        <title>Co-occurring genomic capacity for anaerobic methane metabolism and dissimilatory sulfite reduction discovered in the Korarchaeota.</title>
        <authorList>
            <person name="Mckay L.J."/>
            <person name="Dlakic M."/>
            <person name="Fields M.W."/>
            <person name="Delmont T.O."/>
            <person name="Eren A.M."/>
            <person name="Jay Z.J."/>
            <person name="Klingelsmith K.B."/>
            <person name="Rusch D.B."/>
            <person name="Inskeep W.P."/>
        </authorList>
    </citation>
    <scope>NUCLEOTIDE SEQUENCE [LARGE SCALE GENOMIC DNA]</scope>
    <source>
        <strain evidence="1 2">WS</strain>
    </source>
</reference>
<dbReference type="AlphaFoldDB" id="A0A429FZK2"/>
<comment type="caution">
    <text evidence="1">The sequence shown here is derived from an EMBL/GenBank/DDBJ whole genome shotgun (WGS) entry which is preliminary data.</text>
</comment>
<accession>A0A429FZK2</accession>
<dbReference type="SUPFAM" id="SSF48150">
    <property type="entry name" value="DNA-glycosylase"/>
    <property type="match status" value="1"/>
</dbReference>
<name>A0A429FZK2_9CREN</name>
<organism evidence="1 2">
    <name type="scientific">Candidatus Korarchaeum cryptofilum</name>
    <dbReference type="NCBI Taxonomy" id="498846"/>
    <lineage>
        <taxon>Archaea</taxon>
        <taxon>Thermoproteota</taxon>
        <taxon>Candidatus Korarchaeia</taxon>
        <taxon>Candidatus Korarchaeales</taxon>
        <taxon>Candidatus Korarchaeaceae</taxon>
        <taxon>Candidatus Korarchaeum</taxon>
    </lineage>
</organism>
<protein>
    <submittedName>
        <fullName evidence="1">DNA lyase</fullName>
    </submittedName>
</protein>
<evidence type="ECO:0000313" key="1">
    <source>
        <dbReference type="EMBL" id="RSN66990.1"/>
    </source>
</evidence>
<dbReference type="Proteomes" id="UP000278149">
    <property type="component" value="Unassembled WGS sequence"/>
</dbReference>
<keyword evidence="1" id="KW-0456">Lyase</keyword>
<dbReference type="GO" id="GO:0016829">
    <property type="term" value="F:lyase activity"/>
    <property type="evidence" value="ECO:0007669"/>
    <property type="project" value="UniProtKB-KW"/>
</dbReference>
<proteinExistence type="predicted"/>
<gene>
    <name evidence="1" type="ORF">D9Q81_09570</name>
</gene>
<evidence type="ECO:0000313" key="2">
    <source>
        <dbReference type="Proteomes" id="UP000278149"/>
    </source>
</evidence>
<dbReference type="GO" id="GO:0006281">
    <property type="term" value="P:DNA repair"/>
    <property type="evidence" value="ECO:0007669"/>
    <property type="project" value="InterPro"/>
</dbReference>
<dbReference type="RefSeq" id="WP_125743109.1">
    <property type="nucleotide sequence ID" value="NZ_RCOR01000051.1"/>
</dbReference>
<dbReference type="EMBL" id="RCOR01000051">
    <property type="protein sequence ID" value="RSN66990.1"/>
    <property type="molecule type" value="Genomic_DNA"/>
</dbReference>